<organism evidence="2 3">
    <name type="scientific">Caerostris extrusa</name>
    <name type="common">Bark spider</name>
    <name type="synonym">Caerostris bankana</name>
    <dbReference type="NCBI Taxonomy" id="172846"/>
    <lineage>
        <taxon>Eukaryota</taxon>
        <taxon>Metazoa</taxon>
        <taxon>Ecdysozoa</taxon>
        <taxon>Arthropoda</taxon>
        <taxon>Chelicerata</taxon>
        <taxon>Arachnida</taxon>
        <taxon>Araneae</taxon>
        <taxon>Araneomorphae</taxon>
        <taxon>Entelegynae</taxon>
        <taxon>Araneoidea</taxon>
        <taxon>Araneidae</taxon>
        <taxon>Caerostris</taxon>
    </lineage>
</organism>
<feature type="compositionally biased region" description="Polar residues" evidence="1">
    <location>
        <begin position="18"/>
        <end position="33"/>
    </location>
</feature>
<accession>A0AAV4RQR4</accession>
<protein>
    <submittedName>
        <fullName evidence="2">Uncharacterized protein</fullName>
    </submittedName>
</protein>
<feature type="region of interest" description="Disordered" evidence="1">
    <location>
        <begin position="1"/>
        <end position="72"/>
    </location>
</feature>
<gene>
    <name evidence="2" type="ORF">CEXT_294571</name>
</gene>
<evidence type="ECO:0000313" key="3">
    <source>
        <dbReference type="Proteomes" id="UP001054945"/>
    </source>
</evidence>
<name>A0AAV4RQR4_CAEEX</name>
<feature type="compositionally biased region" description="Basic and acidic residues" evidence="1">
    <location>
        <begin position="34"/>
        <end position="54"/>
    </location>
</feature>
<comment type="caution">
    <text evidence="2">The sequence shown here is derived from an EMBL/GenBank/DDBJ whole genome shotgun (WGS) entry which is preliminary data.</text>
</comment>
<dbReference type="AlphaFoldDB" id="A0AAV4RQR4"/>
<proteinExistence type="predicted"/>
<sequence>MSKNLRSGCGGKKRVGENKSQSQASFPRGTNSSTDKKEKHAERIHAEDRGETPGRSRSRSRYYLRSFNLPSK</sequence>
<dbReference type="Proteomes" id="UP001054945">
    <property type="component" value="Unassembled WGS sequence"/>
</dbReference>
<dbReference type="EMBL" id="BPLR01008328">
    <property type="protein sequence ID" value="GIY23869.1"/>
    <property type="molecule type" value="Genomic_DNA"/>
</dbReference>
<keyword evidence="3" id="KW-1185">Reference proteome</keyword>
<reference evidence="2 3" key="1">
    <citation type="submission" date="2021-06" db="EMBL/GenBank/DDBJ databases">
        <title>Caerostris extrusa draft genome.</title>
        <authorList>
            <person name="Kono N."/>
            <person name="Arakawa K."/>
        </authorList>
    </citation>
    <scope>NUCLEOTIDE SEQUENCE [LARGE SCALE GENOMIC DNA]</scope>
</reference>
<evidence type="ECO:0000256" key="1">
    <source>
        <dbReference type="SAM" id="MobiDB-lite"/>
    </source>
</evidence>
<evidence type="ECO:0000313" key="2">
    <source>
        <dbReference type="EMBL" id="GIY23869.1"/>
    </source>
</evidence>